<dbReference type="SUPFAM" id="SSF50729">
    <property type="entry name" value="PH domain-like"/>
    <property type="match status" value="1"/>
</dbReference>
<dbReference type="AlphaFoldDB" id="A0A1Y1VLJ6"/>
<organism evidence="2 3">
    <name type="scientific">Piromyces finnis</name>
    <dbReference type="NCBI Taxonomy" id="1754191"/>
    <lineage>
        <taxon>Eukaryota</taxon>
        <taxon>Fungi</taxon>
        <taxon>Fungi incertae sedis</taxon>
        <taxon>Chytridiomycota</taxon>
        <taxon>Chytridiomycota incertae sedis</taxon>
        <taxon>Neocallimastigomycetes</taxon>
        <taxon>Neocallimastigales</taxon>
        <taxon>Neocallimastigaceae</taxon>
        <taxon>Piromyces</taxon>
    </lineage>
</organism>
<name>A0A1Y1VLJ6_9FUNG</name>
<dbReference type="PANTHER" id="PTHR19981:SF1">
    <property type="entry name" value="RHEA, ISOFORM B"/>
    <property type="match status" value="1"/>
</dbReference>
<dbReference type="Pfam" id="PF16511">
    <property type="entry name" value="FERM_f0"/>
    <property type="match status" value="1"/>
</dbReference>
<dbReference type="InterPro" id="IPR014352">
    <property type="entry name" value="FERM/acyl-CoA-bd_prot_sf"/>
</dbReference>
<evidence type="ECO:0000313" key="3">
    <source>
        <dbReference type="Proteomes" id="UP000193719"/>
    </source>
</evidence>
<dbReference type="InterPro" id="IPR032425">
    <property type="entry name" value="FERM_f0"/>
</dbReference>
<comment type="caution">
    <text evidence="2">The sequence shown here is derived from an EMBL/GenBank/DDBJ whole genome shotgun (WGS) entry which is preliminary data.</text>
</comment>
<dbReference type="OrthoDB" id="10262320at2759"/>
<dbReference type="GO" id="GO:0005737">
    <property type="term" value="C:cytoplasm"/>
    <property type="evidence" value="ECO:0007669"/>
    <property type="project" value="TreeGrafter"/>
</dbReference>
<dbReference type="Gene3D" id="2.30.29.30">
    <property type="entry name" value="Pleckstrin-homology domain (PH domain)/Phosphotyrosine-binding domain (PTB)"/>
    <property type="match status" value="1"/>
</dbReference>
<dbReference type="GO" id="GO:0098609">
    <property type="term" value="P:cell-cell adhesion"/>
    <property type="evidence" value="ECO:0007669"/>
    <property type="project" value="TreeGrafter"/>
</dbReference>
<feature type="domain" description="FERM" evidence="1">
    <location>
        <begin position="82"/>
        <end position="389"/>
    </location>
</feature>
<dbReference type="InterPro" id="IPR019749">
    <property type="entry name" value="Band_41_domain"/>
</dbReference>
<dbReference type="SUPFAM" id="SSF47031">
    <property type="entry name" value="Second domain of FERM"/>
    <property type="match status" value="1"/>
</dbReference>
<dbReference type="InterPro" id="IPR000299">
    <property type="entry name" value="FERM_domain"/>
</dbReference>
<dbReference type="SMART" id="SM00295">
    <property type="entry name" value="B41"/>
    <property type="match status" value="1"/>
</dbReference>
<dbReference type="InterPro" id="IPR019748">
    <property type="entry name" value="FERM_central"/>
</dbReference>
<gene>
    <name evidence="2" type="ORF">BCR36DRAFT_276122</name>
</gene>
<dbReference type="SMART" id="SM01244">
    <property type="entry name" value="IRS"/>
    <property type="match status" value="1"/>
</dbReference>
<dbReference type="GO" id="GO:0030036">
    <property type="term" value="P:actin cytoskeleton organization"/>
    <property type="evidence" value="ECO:0007669"/>
    <property type="project" value="TreeGrafter"/>
</dbReference>
<dbReference type="InterPro" id="IPR011993">
    <property type="entry name" value="PH-like_dom_sf"/>
</dbReference>
<accession>A0A1Y1VLJ6</accession>
<evidence type="ECO:0000313" key="2">
    <source>
        <dbReference type="EMBL" id="ORX59302.1"/>
    </source>
</evidence>
<dbReference type="Gene3D" id="1.20.80.10">
    <property type="match status" value="1"/>
</dbReference>
<dbReference type="PANTHER" id="PTHR19981">
    <property type="entry name" value="TALIN"/>
    <property type="match status" value="1"/>
</dbReference>
<keyword evidence="3" id="KW-1185">Reference proteome</keyword>
<reference evidence="2 3" key="2">
    <citation type="submission" date="2016-08" db="EMBL/GenBank/DDBJ databases">
        <title>Pervasive Adenine N6-methylation of Active Genes in Fungi.</title>
        <authorList>
            <consortium name="DOE Joint Genome Institute"/>
            <person name="Mondo S.J."/>
            <person name="Dannebaum R.O."/>
            <person name="Kuo R.C."/>
            <person name="Labutti K."/>
            <person name="Haridas S."/>
            <person name="Kuo A."/>
            <person name="Salamov A."/>
            <person name="Ahrendt S.R."/>
            <person name="Lipzen A."/>
            <person name="Sullivan W."/>
            <person name="Andreopoulos W.B."/>
            <person name="Clum A."/>
            <person name="Lindquist E."/>
            <person name="Daum C."/>
            <person name="Ramamoorthy G.K."/>
            <person name="Gryganskyi A."/>
            <person name="Culley D."/>
            <person name="Magnuson J.K."/>
            <person name="James T.Y."/>
            <person name="O'Malley M.A."/>
            <person name="Stajich J.E."/>
            <person name="Spatafora J.W."/>
            <person name="Visel A."/>
            <person name="Grigoriev I.V."/>
        </authorList>
    </citation>
    <scope>NUCLEOTIDE SEQUENCE [LARGE SCALE GENOMIC DNA]</scope>
    <source>
        <strain evidence="3">finn</strain>
    </source>
</reference>
<dbReference type="STRING" id="1754191.A0A1Y1VLJ6"/>
<dbReference type="EMBL" id="MCFH01000003">
    <property type="protein sequence ID" value="ORX59302.1"/>
    <property type="molecule type" value="Genomic_DNA"/>
</dbReference>
<dbReference type="CDD" id="cd14473">
    <property type="entry name" value="FERM_B-lobe"/>
    <property type="match status" value="1"/>
</dbReference>
<reference evidence="2 3" key="1">
    <citation type="submission" date="2016-08" db="EMBL/GenBank/DDBJ databases">
        <title>Genomes of anaerobic fungi encode conserved fungal cellulosomes for biomass hydrolysis.</title>
        <authorList>
            <consortium name="DOE Joint Genome Institute"/>
            <person name="Haitjema C.H."/>
            <person name="Gilmore S.P."/>
            <person name="Henske J.K."/>
            <person name="Solomon K.V."/>
            <person name="De Groot R."/>
            <person name="Kuo A."/>
            <person name="Mondo S.J."/>
            <person name="Salamov A.A."/>
            <person name="Labutti K."/>
            <person name="Zhao Z."/>
            <person name="Chiniquy J."/>
            <person name="Barry K."/>
            <person name="Brewer H.M."/>
            <person name="Purvine S.O."/>
            <person name="Wright A.T."/>
            <person name="Boxma B."/>
            <person name="Van Alen T."/>
            <person name="Hackstein J.H."/>
            <person name="Baker S.E."/>
            <person name="Grigoriev I.V."/>
            <person name="O'Malley M.A."/>
        </authorList>
    </citation>
    <scope>NUCLEOTIDE SEQUENCE [LARGE SCALE GENOMIC DNA]</scope>
    <source>
        <strain evidence="3">finn</strain>
    </source>
</reference>
<evidence type="ECO:0000259" key="1">
    <source>
        <dbReference type="PROSITE" id="PS50057"/>
    </source>
</evidence>
<proteinExistence type="predicted"/>
<dbReference type="GO" id="GO:0005886">
    <property type="term" value="C:plasma membrane"/>
    <property type="evidence" value="ECO:0007669"/>
    <property type="project" value="TreeGrafter"/>
</dbReference>
<protein>
    <recommendedName>
        <fullName evidence="1">FERM domain-containing protein</fullName>
    </recommendedName>
</protein>
<dbReference type="InterPro" id="IPR035963">
    <property type="entry name" value="FERM_2"/>
</dbReference>
<dbReference type="Pfam" id="PF00373">
    <property type="entry name" value="FERM_M"/>
    <property type="match status" value="1"/>
</dbReference>
<dbReference type="PRINTS" id="PR00935">
    <property type="entry name" value="BAND41"/>
</dbReference>
<dbReference type="Proteomes" id="UP000193719">
    <property type="component" value="Unassembled WGS sequence"/>
</dbReference>
<sequence length="531" mass="61969">MPNQIFLRITCDKTGNNKTLEFNDELRVSEVYEKLNEKFGVSPEENFMLYRPSKKMYLNSGRILYSYEFSNEESLIYRSPIRMIKIKLMDNATKLFSVNDSEPISNILDIVLDKIKINIDSKDEYCFVKDDPDFDKKKVDKNAPKYSCLATKNIKWLDPTQTLCYENIEANDVLVLKKKLFYTDERLNRNDKVQVNLIYNQVKESIINGVNPCTLEEAILLAAIQCQVQYGDCDLEKVKVNNIINIDECLPPDYRKTKKIEKLISDEYIKLKGISEFDGKFRYVQMCRSLKTYGTTFFLVKEKNAKKKNKLMPILLGVTKESIIKVNPETKEVIEEWKFKTFKRWNYNSTSFTIDFGENKDSNYVVETDQGVEIAKLINDYIKLLFKMKNKTEKKEEVEEKEEIAQVTEEIPVSVVKNKIEVEVKKEVVVNDYLDILNSALMYLNKAEECIIQSVANNNNIFLNKTYYQNFKIISSNIDTTNDNIKKLGPLSKEDDIEKICNKILTIASSIEEITTLVLEIKKLRRRNQVY</sequence>
<dbReference type="Gene3D" id="3.10.20.90">
    <property type="entry name" value="Phosphatidylinositol 3-kinase Catalytic Subunit, Chain A, domain 1"/>
    <property type="match status" value="2"/>
</dbReference>
<dbReference type="PROSITE" id="PS50057">
    <property type="entry name" value="FERM_3"/>
    <property type="match status" value="1"/>
</dbReference>